<organism evidence="2 3">
    <name type="scientific">Ruminococcus albus SY3</name>
    <dbReference type="NCBI Taxonomy" id="1341156"/>
    <lineage>
        <taxon>Bacteria</taxon>
        <taxon>Bacillati</taxon>
        <taxon>Bacillota</taxon>
        <taxon>Clostridia</taxon>
        <taxon>Eubacteriales</taxon>
        <taxon>Oscillospiraceae</taxon>
        <taxon>Ruminococcus</taxon>
    </lineage>
</organism>
<feature type="transmembrane region" description="Helical" evidence="1">
    <location>
        <begin position="195"/>
        <end position="214"/>
    </location>
</feature>
<reference evidence="2 3" key="1">
    <citation type="submission" date="2013-06" db="EMBL/GenBank/DDBJ databases">
        <title>Rumen cellulosomics: divergent fiber-degrading strategies revealed by comparative genome-wide analysis of six Ruminococcal strains.</title>
        <authorList>
            <person name="Dassa B."/>
            <person name="Borovok I."/>
            <person name="Lamed R."/>
            <person name="Flint H."/>
            <person name="Yeoman C.J."/>
            <person name="White B."/>
            <person name="Bayer E.A."/>
        </authorList>
    </citation>
    <scope>NUCLEOTIDE SEQUENCE [LARGE SCALE GENOMIC DNA]</scope>
    <source>
        <strain evidence="2 3">SY3</strain>
    </source>
</reference>
<dbReference type="AlphaFoldDB" id="A0A011W2N5"/>
<evidence type="ECO:0000256" key="1">
    <source>
        <dbReference type="SAM" id="Phobius"/>
    </source>
</evidence>
<name>A0A011W2N5_RUMAL</name>
<dbReference type="EMBL" id="JEOB01000001">
    <property type="protein sequence ID" value="EXM41068.1"/>
    <property type="molecule type" value="Genomic_DNA"/>
</dbReference>
<keyword evidence="3" id="KW-1185">Reference proteome</keyword>
<sequence>MKLKLNKLHVIGISAFIIGIIALIFGLVILYKCLNIRALSKLKFDDIKSGTYVKGKISTVVRGYHIASNDFKDEPYELYVTDSQEISEGAYKSYVLVELENDPGKYVCVVIDQYYDTDLYNQIFYENGDEEKISYDVEGVITSRKSDRKLIEDGIEKCNDRYSSLYYGSKYITNISNDTVSDCCIKLRPMGTRKFWWLYSIPFLFAGISVFILGGRPYERIK</sequence>
<feature type="transmembrane region" description="Helical" evidence="1">
    <location>
        <begin position="12"/>
        <end position="34"/>
    </location>
</feature>
<keyword evidence="1" id="KW-0472">Membrane</keyword>
<comment type="caution">
    <text evidence="2">The sequence shown here is derived from an EMBL/GenBank/DDBJ whole genome shotgun (WGS) entry which is preliminary data.</text>
</comment>
<gene>
    <name evidence="2" type="ORF">RASY3_03685</name>
</gene>
<evidence type="ECO:0000313" key="2">
    <source>
        <dbReference type="EMBL" id="EXM41068.1"/>
    </source>
</evidence>
<dbReference type="Proteomes" id="UP000021369">
    <property type="component" value="Unassembled WGS sequence"/>
</dbReference>
<dbReference type="RefSeq" id="WP_037285153.1">
    <property type="nucleotide sequence ID" value="NZ_JEOB01000001.1"/>
</dbReference>
<accession>A0A011W2N5</accession>
<protein>
    <submittedName>
        <fullName evidence="2">Uncharacterized protein</fullName>
    </submittedName>
</protein>
<keyword evidence="1" id="KW-0812">Transmembrane</keyword>
<keyword evidence="1" id="KW-1133">Transmembrane helix</keyword>
<dbReference type="OrthoDB" id="1819266at2"/>
<evidence type="ECO:0000313" key="3">
    <source>
        <dbReference type="Proteomes" id="UP000021369"/>
    </source>
</evidence>
<dbReference type="PATRIC" id="fig|1341156.4.peg.457"/>
<proteinExistence type="predicted"/>